<dbReference type="Pfam" id="PF26355">
    <property type="entry name" value="HTH_VMAP-M9"/>
    <property type="match status" value="1"/>
</dbReference>
<dbReference type="GO" id="GO:0043531">
    <property type="term" value="F:ADP binding"/>
    <property type="evidence" value="ECO:0007669"/>
    <property type="project" value="InterPro"/>
</dbReference>
<organism evidence="4 5">
    <name type="scientific">Limnofasciculus baicalensis BBK-W-15</name>
    <dbReference type="NCBI Taxonomy" id="2699891"/>
    <lineage>
        <taxon>Bacteria</taxon>
        <taxon>Bacillati</taxon>
        <taxon>Cyanobacteriota</taxon>
        <taxon>Cyanophyceae</taxon>
        <taxon>Coleofasciculales</taxon>
        <taxon>Coleofasciculaceae</taxon>
        <taxon>Limnofasciculus</taxon>
        <taxon>Limnofasciculus baicalensis</taxon>
    </lineage>
</organism>
<dbReference type="InterPro" id="IPR027417">
    <property type="entry name" value="P-loop_NTPase"/>
</dbReference>
<reference evidence="4" key="1">
    <citation type="submission" date="2022-06" db="EMBL/GenBank/DDBJ databases">
        <title>New cyanobacteria of genus Symplocastrum in benthos of Lake Baikal.</title>
        <authorList>
            <person name="Sorokovikova E."/>
            <person name="Tikhonova I."/>
            <person name="Krasnopeev A."/>
            <person name="Evseev P."/>
            <person name="Gladkikh A."/>
            <person name="Belykh O."/>
        </authorList>
    </citation>
    <scope>NUCLEOTIDE SEQUENCE</scope>
    <source>
        <strain evidence="4">BBK-W-15</strain>
    </source>
</reference>
<dbReference type="RefSeq" id="WP_254014366.1">
    <property type="nucleotide sequence ID" value="NZ_JAMZMM010000366.1"/>
</dbReference>
<protein>
    <submittedName>
        <fullName evidence="4">NB-ARC domain-containing protein</fullName>
    </submittedName>
</protein>
<accession>A0AAE3GXI3</accession>
<evidence type="ECO:0000313" key="5">
    <source>
        <dbReference type="Proteomes" id="UP001204953"/>
    </source>
</evidence>
<dbReference type="PRINTS" id="PR00364">
    <property type="entry name" value="DISEASERSIST"/>
</dbReference>
<proteinExistence type="predicted"/>
<feature type="domain" description="NB-ARC" evidence="2">
    <location>
        <begin position="165"/>
        <end position="255"/>
    </location>
</feature>
<feature type="domain" description="vWA-MoxR associated protein N-terminal HTH" evidence="3">
    <location>
        <begin position="1"/>
        <end position="84"/>
    </location>
</feature>
<keyword evidence="5" id="KW-1185">Reference proteome</keyword>
<dbReference type="Gene3D" id="3.40.50.300">
    <property type="entry name" value="P-loop containing nucleotide triphosphate hydrolases"/>
    <property type="match status" value="1"/>
</dbReference>
<gene>
    <name evidence="4" type="ORF">NJ959_24695</name>
</gene>
<feature type="region of interest" description="Disordered" evidence="1">
    <location>
        <begin position="110"/>
        <end position="133"/>
    </location>
</feature>
<sequence>MDVKEVLRLADDLIFTKTGKHLDDLEQAILRGTVQGEKYSKIAEENHCTHGHVKDVASQLWNILSQELGEDVRKSNFRATLERLQFSNVLNFTKDIVQIGSVNVCGDTPQSSEVAQNPEAKVSKRKSPQEKTRKIYRDLSDAPDISSFYGCTEELTILEKWIVCQRCRLVTLLGISGIGKTTLAVKLVEQIKDKFEYVIWRSLRTSPPPETIQRNLLQFFYNQEETELPVSRDEQLSQLKLYLQKYRCLVILDDLQMIFTSGQLAGYYKPGYEDYGLLFKLIGELSHHSCFILIGWEAPIEIIPLTGENTPIRSLHLNGLGIAASKILTEKGLVKNEKWEDLINTYRGNPLWLKSVATMIRDLFNGRVSDYIKYDSLFLGNDLLAILNQQYQRLSELEKTLISLLARETESLTTTKLLEETKLSPSELFNGIQSLVRRSLIEKQEQDNQTLFTLAPIIREYIQQIAGL</sequence>
<dbReference type="AlphaFoldDB" id="A0AAE3GXI3"/>
<comment type="caution">
    <text evidence="4">The sequence shown here is derived from an EMBL/GenBank/DDBJ whole genome shotgun (WGS) entry which is preliminary data.</text>
</comment>
<dbReference type="Pfam" id="PF00931">
    <property type="entry name" value="NB-ARC"/>
    <property type="match status" value="1"/>
</dbReference>
<evidence type="ECO:0000259" key="2">
    <source>
        <dbReference type="Pfam" id="PF00931"/>
    </source>
</evidence>
<dbReference type="Proteomes" id="UP001204953">
    <property type="component" value="Unassembled WGS sequence"/>
</dbReference>
<dbReference type="InterPro" id="IPR002182">
    <property type="entry name" value="NB-ARC"/>
</dbReference>
<dbReference type="EMBL" id="JAMZMM010000366">
    <property type="protein sequence ID" value="MCP2731631.1"/>
    <property type="molecule type" value="Genomic_DNA"/>
</dbReference>
<evidence type="ECO:0000256" key="1">
    <source>
        <dbReference type="SAM" id="MobiDB-lite"/>
    </source>
</evidence>
<dbReference type="SUPFAM" id="SSF52540">
    <property type="entry name" value="P-loop containing nucleoside triphosphate hydrolases"/>
    <property type="match status" value="1"/>
</dbReference>
<name>A0AAE3GXI3_9CYAN</name>
<evidence type="ECO:0000313" key="4">
    <source>
        <dbReference type="EMBL" id="MCP2731631.1"/>
    </source>
</evidence>
<evidence type="ECO:0000259" key="3">
    <source>
        <dbReference type="Pfam" id="PF26355"/>
    </source>
</evidence>
<dbReference type="InterPro" id="IPR058651">
    <property type="entry name" value="HTH_VMAP-M9"/>
</dbReference>